<organism evidence="3 4">
    <name type="scientific">Dioscorea zingiberensis</name>
    <dbReference type="NCBI Taxonomy" id="325984"/>
    <lineage>
        <taxon>Eukaryota</taxon>
        <taxon>Viridiplantae</taxon>
        <taxon>Streptophyta</taxon>
        <taxon>Embryophyta</taxon>
        <taxon>Tracheophyta</taxon>
        <taxon>Spermatophyta</taxon>
        <taxon>Magnoliopsida</taxon>
        <taxon>Liliopsida</taxon>
        <taxon>Dioscoreales</taxon>
        <taxon>Dioscoreaceae</taxon>
        <taxon>Dioscorea</taxon>
    </lineage>
</organism>
<keyword evidence="4" id="KW-1185">Reference proteome</keyword>
<proteinExistence type="predicted"/>
<dbReference type="Proteomes" id="UP001085076">
    <property type="component" value="Miscellaneous, Linkage group lg02"/>
</dbReference>
<evidence type="ECO:0000313" key="4">
    <source>
        <dbReference type="Proteomes" id="UP001085076"/>
    </source>
</evidence>
<evidence type="ECO:0000256" key="1">
    <source>
        <dbReference type="SAM" id="MobiDB-lite"/>
    </source>
</evidence>
<dbReference type="AlphaFoldDB" id="A0A9D5CYT2"/>
<gene>
    <name evidence="3" type="ORF">J5N97_010256</name>
</gene>
<dbReference type="InterPro" id="IPR021864">
    <property type="entry name" value="DUF3475"/>
</dbReference>
<sequence length="107" mass="11825">MARQIRENHEGGALDPDDEEEELHLAVRGREKNLTDGILSFEVASAMSCAVHLHRFLSDPEVLRLHSEILTSHTIHALISTDEQHLISLAYRGGGEKGILEAFVSSV</sequence>
<dbReference type="PANTHER" id="PTHR31371:SF2">
    <property type="entry name" value="PLANT_PROTEIN (DUF668)"/>
    <property type="match status" value="1"/>
</dbReference>
<feature type="region of interest" description="Disordered" evidence="1">
    <location>
        <begin position="1"/>
        <end position="22"/>
    </location>
</feature>
<dbReference type="GO" id="GO:0045927">
    <property type="term" value="P:positive regulation of growth"/>
    <property type="evidence" value="ECO:0007669"/>
    <property type="project" value="InterPro"/>
</dbReference>
<reference evidence="3" key="2">
    <citation type="journal article" date="2022" name="Hortic Res">
        <title>The genome of Dioscorea zingiberensis sheds light on the biosynthesis, origin and evolution of the medicinally important diosgenin saponins.</title>
        <authorList>
            <person name="Li Y."/>
            <person name="Tan C."/>
            <person name="Li Z."/>
            <person name="Guo J."/>
            <person name="Li S."/>
            <person name="Chen X."/>
            <person name="Wang C."/>
            <person name="Dai X."/>
            <person name="Yang H."/>
            <person name="Song W."/>
            <person name="Hou L."/>
            <person name="Xu J."/>
            <person name="Tong Z."/>
            <person name="Xu A."/>
            <person name="Yuan X."/>
            <person name="Wang W."/>
            <person name="Yang Q."/>
            <person name="Chen L."/>
            <person name="Sun Z."/>
            <person name="Wang K."/>
            <person name="Pan B."/>
            <person name="Chen J."/>
            <person name="Bao Y."/>
            <person name="Liu F."/>
            <person name="Qi X."/>
            <person name="Gang D.R."/>
            <person name="Wen J."/>
            <person name="Li J."/>
        </authorList>
    </citation>
    <scope>NUCLEOTIDE SEQUENCE</scope>
    <source>
        <strain evidence="3">Dzin_1.0</strain>
    </source>
</reference>
<dbReference type="PANTHER" id="PTHR31371">
    <property type="entry name" value="BNAC09G50660D PROTEIN"/>
    <property type="match status" value="1"/>
</dbReference>
<protein>
    <recommendedName>
        <fullName evidence="2">DUF3475 domain-containing protein</fullName>
    </recommendedName>
</protein>
<accession>A0A9D5CYT2</accession>
<reference evidence="3" key="1">
    <citation type="submission" date="2021-03" db="EMBL/GenBank/DDBJ databases">
        <authorList>
            <person name="Li Z."/>
            <person name="Yang C."/>
        </authorList>
    </citation>
    <scope>NUCLEOTIDE SEQUENCE</scope>
    <source>
        <strain evidence="3">Dzin_1.0</strain>
        <tissue evidence="3">Leaf</tissue>
    </source>
</reference>
<feature type="compositionally biased region" description="Basic and acidic residues" evidence="1">
    <location>
        <begin position="1"/>
        <end position="12"/>
    </location>
</feature>
<dbReference type="Pfam" id="PF11961">
    <property type="entry name" value="DUF3475"/>
    <property type="match status" value="1"/>
</dbReference>
<evidence type="ECO:0000313" key="3">
    <source>
        <dbReference type="EMBL" id="KAJ0982001.1"/>
    </source>
</evidence>
<feature type="domain" description="DUF3475" evidence="2">
    <location>
        <begin position="38"/>
        <end position="90"/>
    </location>
</feature>
<evidence type="ECO:0000259" key="2">
    <source>
        <dbReference type="Pfam" id="PF11961"/>
    </source>
</evidence>
<name>A0A9D5CYT2_9LILI</name>
<comment type="caution">
    <text evidence="3">The sequence shown here is derived from an EMBL/GenBank/DDBJ whole genome shotgun (WGS) entry which is preliminary data.</text>
</comment>
<dbReference type="EMBL" id="JAGGNH010000002">
    <property type="protein sequence ID" value="KAJ0982001.1"/>
    <property type="molecule type" value="Genomic_DNA"/>
</dbReference>